<keyword evidence="5 6" id="KW-0472">Membrane</keyword>
<evidence type="ECO:0000313" key="9">
    <source>
        <dbReference type="Proteomes" id="UP000252147"/>
    </source>
</evidence>
<dbReference type="InterPro" id="IPR000412">
    <property type="entry name" value="ABC_2_transport"/>
</dbReference>
<keyword evidence="4 6" id="KW-1133">Transmembrane helix</keyword>
<evidence type="ECO:0000256" key="6">
    <source>
        <dbReference type="RuleBase" id="RU361157"/>
    </source>
</evidence>
<dbReference type="PANTHER" id="PTHR43332:SF2">
    <property type="entry name" value="INNER MEMBRANE TRANSPORT PERMEASE YADH"/>
    <property type="match status" value="1"/>
</dbReference>
<dbReference type="EMBL" id="QOPD01000003">
    <property type="protein sequence ID" value="RCL38452.1"/>
    <property type="molecule type" value="Genomic_DNA"/>
</dbReference>
<dbReference type="GO" id="GO:0043190">
    <property type="term" value="C:ATP-binding cassette (ABC) transporter complex"/>
    <property type="evidence" value="ECO:0007669"/>
    <property type="project" value="InterPro"/>
</dbReference>
<organism evidence="8 9">
    <name type="scientific">SAR86 cluster bacterium</name>
    <dbReference type="NCBI Taxonomy" id="2030880"/>
    <lineage>
        <taxon>Bacteria</taxon>
        <taxon>Pseudomonadati</taxon>
        <taxon>Pseudomonadota</taxon>
        <taxon>Gammaproteobacteria</taxon>
        <taxon>SAR86 cluster</taxon>
    </lineage>
</organism>
<dbReference type="PRINTS" id="PR00164">
    <property type="entry name" value="ABC2TRNSPORT"/>
</dbReference>
<dbReference type="InterPro" id="IPR013525">
    <property type="entry name" value="ABC2_TM"/>
</dbReference>
<dbReference type="AlphaFoldDB" id="A0A368BNN1"/>
<feature type="transmembrane region" description="Helical" evidence="6">
    <location>
        <begin position="106"/>
        <end position="133"/>
    </location>
</feature>
<proteinExistence type="inferred from homology"/>
<keyword evidence="3 6" id="KW-0812">Transmembrane</keyword>
<dbReference type="PIRSF" id="PIRSF006648">
    <property type="entry name" value="DrrB"/>
    <property type="match status" value="1"/>
</dbReference>
<keyword evidence="6" id="KW-0813">Transport</keyword>
<comment type="caution">
    <text evidence="8">The sequence shown here is derived from an EMBL/GenBank/DDBJ whole genome shotgun (WGS) entry which is preliminary data.</text>
</comment>
<keyword evidence="6" id="KW-1003">Cell membrane</keyword>
<evidence type="ECO:0000259" key="7">
    <source>
        <dbReference type="PROSITE" id="PS51012"/>
    </source>
</evidence>
<comment type="subcellular location">
    <subcellularLocation>
        <location evidence="6">Cell inner membrane</location>
        <topology evidence="6">Multi-pass membrane protein</topology>
    </subcellularLocation>
    <subcellularLocation>
        <location evidence="1">Membrane</location>
        <topology evidence="1">Multi-pass membrane protein</topology>
    </subcellularLocation>
</comment>
<evidence type="ECO:0000256" key="1">
    <source>
        <dbReference type="ARBA" id="ARBA00004141"/>
    </source>
</evidence>
<dbReference type="Pfam" id="PF01061">
    <property type="entry name" value="ABC2_membrane"/>
    <property type="match status" value="1"/>
</dbReference>
<name>A0A368BNN1_9GAMM</name>
<feature type="transmembrane region" description="Helical" evidence="6">
    <location>
        <begin position="228"/>
        <end position="249"/>
    </location>
</feature>
<evidence type="ECO:0000256" key="3">
    <source>
        <dbReference type="ARBA" id="ARBA00022692"/>
    </source>
</evidence>
<evidence type="ECO:0000256" key="5">
    <source>
        <dbReference type="ARBA" id="ARBA00023136"/>
    </source>
</evidence>
<dbReference type="PROSITE" id="PS51012">
    <property type="entry name" value="ABC_TM2"/>
    <property type="match status" value="1"/>
</dbReference>
<dbReference type="GO" id="GO:0140359">
    <property type="term" value="F:ABC-type transporter activity"/>
    <property type="evidence" value="ECO:0007669"/>
    <property type="project" value="InterPro"/>
</dbReference>
<protein>
    <recommendedName>
        <fullName evidence="6">Transport permease protein</fullName>
    </recommendedName>
</protein>
<evidence type="ECO:0000313" key="8">
    <source>
        <dbReference type="EMBL" id="RCL38452.1"/>
    </source>
</evidence>
<gene>
    <name evidence="8" type="ORF">DBW97_02820</name>
</gene>
<comment type="similarity">
    <text evidence="2 6">Belongs to the ABC-2 integral membrane protein family.</text>
</comment>
<dbReference type="NCBIfam" id="NF011648">
    <property type="entry name" value="PRK15066.1"/>
    <property type="match status" value="1"/>
</dbReference>
<dbReference type="InterPro" id="IPR052522">
    <property type="entry name" value="ABC-2_transport_permease"/>
</dbReference>
<feature type="transmembrane region" description="Helical" evidence="6">
    <location>
        <begin position="139"/>
        <end position="160"/>
    </location>
</feature>
<accession>A0A368BNN1</accession>
<evidence type="ECO:0000256" key="4">
    <source>
        <dbReference type="ARBA" id="ARBA00022989"/>
    </source>
</evidence>
<feature type="transmembrane region" description="Helical" evidence="6">
    <location>
        <begin position="21"/>
        <end position="44"/>
    </location>
</feature>
<feature type="domain" description="ABC transmembrane type-2" evidence="7">
    <location>
        <begin position="20"/>
        <end position="252"/>
    </location>
</feature>
<dbReference type="Proteomes" id="UP000252147">
    <property type="component" value="Unassembled WGS sequence"/>
</dbReference>
<evidence type="ECO:0000256" key="2">
    <source>
        <dbReference type="ARBA" id="ARBA00007783"/>
    </source>
</evidence>
<dbReference type="InterPro" id="IPR047817">
    <property type="entry name" value="ABC2_TM_bact-type"/>
</dbReference>
<reference evidence="8 9" key="1">
    <citation type="journal article" date="2018" name="Microbiome">
        <title>Fine metagenomic profile of the Mediterranean stratified and mixed water columns revealed by assembly and recruitment.</title>
        <authorList>
            <person name="Haro-Moreno J.M."/>
            <person name="Lopez-Perez M."/>
            <person name="De La Torre J.R."/>
            <person name="Picazo A."/>
            <person name="Camacho A."/>
            <person name="Rodriguez-Valera F."/>
        </authorList>
    </citation>
    <scope>NUCLEOTIDE SEQUENCE [LARGE SCALE GENOMIC DNA]</scope>
    <source>
        <strain evidence="8">MED-G83</strain>
    </source>
</reference>
<dbReference type="PANTHER" id="PTHR43332">
    <property type="entry name" value="INNER MEMBRANE TRANSPORT PERMEASE YADH-RELATED"/>
    <property type="match status" value="1"/>
</dbReference>
<feature type="transmembrane region" description="Helical" evidence="6">
    <location>
        <begin position="64"/>
        <end position="85"/>
    </location>
</feature>
<feature type="transmembrane region" description="Helical" evidence="6">
    <location>
        <begin position="172"/>
        <end position="192"/>
    </location>
</feature>
<sequence length="257" mass="28500">MNNLQALKTLSYANVRRILRIWIQTIVPPAITTALYFLIFGALIGRRIGEMPGYEGLSYIEFMVPGLIMLSVITNSYANVASAFFGTKFQKSIEEILVSPMPSWAIMCGFLVGGIARGFLVGLVVVVTSLFFVQITIDNFTLTLLSILLTSILFSLLGLLNGIYAKSFDDVSIVPTFVLTPLIYLGGIFYSINILPEEWQLISQINPILYIVNFFRYAMLGSSEIDPLIGICLISAFTIVSFLLAYHLIRKGVGIRD</sequence>